<dbReference type="Proteomes" id="UP000076276">
    <property type="component" value="Unassembled WGS sequence"/>
</dbReference>
<comment type="caution">
    <text evidence="2">The sequence shown here is derived from an EMBL/GenBank/DDBJ whole genome shotgun (WGS) entry which is preliminary data.</text>
</comment>
<dbReference type="AlphaFoldDB" id="A0A151Y636"/>
<dbReference type="InterPro" id="IPR027417">
    <property type="entry name" value="P-loop_NTPase"/>
</dbReference>
<dbReference type="RefSeq" id="WP_067665861.1">
    <property type="nucleotide sequence ID" value="NZ_CBCSIK010000013.1"/>
</dbReference>
<dbReference type="OrthoDB" id="9795565at2"/>
<evidence type="ECO:0000259" key="1">
    <source>
        <dbReference type="Pfam" id="PF13166"/>
    </source>
</evidence>
<dbReference type="EMBL" id="LUAW01000004">
    <property type="protein sequence ID" value="KYQ73449.1"/>
    <property type="molecule type" value="Genomic_DNA"/>
</dbReference>
<reference evidence="2 3" key="1">
    <citation type="submission" date="2016-03" db="EMBL/GenBank/DDBJ databases">
        <title>Acinetobacter genomospecies 28 strain ANC 4149.</title>
        <authorList>
            <person name="Radolfova-Krizova L."/>
            <person name="Nemec A."/>
        </authorList>
    </citation>
    <scope>NUCLEOTIDE SEQUENCE [LARGE SCALE GENOMIC DNA]</scope>
    <source>
        <strain evidence="2 3">ANC 4149</strain>
    </source>
</reference>
<name>A0A151Y636_9GAMM</name>
<proteinExistence type="predicted"/>
<dbReference type="SUPFAM" id="SSF52540">
    <property type="entry name" value="P-loop containing nucleoside triphosphate hydrolases"/>
    <property type="match status" value="1"/>
</dbReference>
<dbReference type="InterPro" id="IPR026866">
    <property type="entry name" value="CR006_AAA"/>
</dbReference>
<keyword evidence="3" id="KW-1185">Reference proteome</keyword>
<sequence>MKIKRISKIDNFSIFKDFDWNTALNLGNGQTYDFKDINIFYGRNYSGKTSLSKIIRSLEKHTISPKYDYPNFKIELSDSSIISQSNLTTFTHPIHVYNSDFVKENLKFIHDENANIESFSVTLGGNNQQILDRIQELKDELGSNDENAKSGVFLNIQNKENDVKNAKENYSIRNGDLEKLLTDKATRNSDSIKKQHLLFGDINYTIAKLKQDIVLAQNATFQVLTETQITAQEALINQNELPDPSELSTYNLNFQSLIHSTTEILKTVVGGSNKIEELRHNPSLNSWVQTGHSLHRDRTHCAFCTNEISAKRRQELAQHFDQETQNLQNRILKGIERLTSLIDGENLKIDFDINQYYQQYHAELSSLKTKLTTAIEKQKISLEQLKALLVQKNGKLFTELKAEYPQDHSLEIENIIQQIDAVRTHCIQQNDLLENQKNEAKNALRLNHVYHFLQDINFTQQNLDINLAFQAISPLETELTTLKAQKDAITAEIKTEEDKLKSEGEACIRINNILNHDFGHQALSLKAIDNPQAQNIHFEIQRNGTKAHNLSEGEQSLISFCYFLAKVQNSLDNGDNPIIWIDDPICSLDSNHIFFIFSLIEEKICKEKKFSQLFISTHNIEFLKYLRRIQGVESDNAIGQVGELKRKAGYFLIQRHDNFSTIRQMPLYLSKFLTEFNFLFDQIYKCATVNQIDDSNFHIFYNFGNNARKFLEIYTFYKFPSPTYQLDNQLKTFWGEQIHKTLTDRIHNEYSHMTGVLERGETISEQPEMQKSAKAIINKVQEVDIIQYNALLESINISIQNDSLHPSHQTP</sequence>
<dbReference type="Pfam" id="PF13166">
    <property type="entry name" value="AAA_13"/>
    <property type="match status" value="1"/>
</dbReference>
<gene>
    <name evidence="2" type="ORF">AZH43_05700</name>
</gene>
<protein>
    <recommendedName>
        <fullName evidence="1">Protein CR006 P-loop domain-containing protein</fullName>
    </recommendedName>
</protein>
<evidence type="ECO:0000313" key="3">
    <source>
        <dbReference type="Proteomes" id="UP000076276"/>
    </source>
</evidence>
<accession>A0A151Y636</accession>
<evidence type="ECO:0000313" key="2">
    <source>
        <dbReference type="EMBL" id="KYQ73449.1"/>
    </source>
</evidence>
<feature type="domain" description="Protein CR006 P-loop" evidence="1">
    <location>
        <begin position="28"/>
        <end position="774"/>
    </location>
</feature>
<organism evidence="2 3">
    <name type="scientific">Acinetobacter pragensis</name>
    <dbReference type="NCBI Taxonomy" id="1806892"/>
    <lineage>
        <taxon>Bacteria</taxon>
        <taxon>Pseudomonadati</taxon>
        <taxon>Pseudomonadota</taxon>
        <taxon>Gammaproteobacteria</taxon>
        <taxon>Moraxellales</taxon>
        <taxon>Moraxellaceae</taxon>
        <taxon>Acinetobacter</taxon>
    </lineage>
</organism>
<dbReference type="Gene3D" id="3.40.50.300">
    <property type="entry name" value="P-loop containing nucleotide triphosphate hydrolases"/>
    <property type="match status" value="1"/>
</dbReference>